<accession>A0A1X3GRH6</accession>
<dbReference type="InterPro" id="IPR029065">
    <property type="entry name" value="Enolase_C-like"/>
</dbReference>
<keyword evidence="3 6" id="KW-0460">Magnesium</keyword>
<protein>
    <recommendedName>
        <fullName evidence="7">Dipeptide epimerase</fullName>
        <ecNumber evidence="7">5.1.1.-</ecNumber>
    </recommendedName>
</protein>
<dbReference type="RefSeq" id="WP_085357936.1">
    <property type="nucleotide sequence ID" value="NZ_NAFD01000159.1"/>
</dbReference>
<feature type="active site" description="Proton acceptor; specific for (S)-substrate epimerization" evidence="5">
    <location>
        <position position="250"/>
    </location>
</feature>
<comment type="caution">
    <text evidence="9">The sequence shown here is derived from an EMBL/GenBank/DDBJ whole genome shotgun (WGS) entry which is preliminary data.</text>
</comment>
<dbReference type="GO" id="GO:0046872">
    <property type="term" value="F:metal ion binding"/>
    <property type="evidence" value="ECO:0007669"/>
    <property type="project" value="UniProtKB-KW"/>
</dbReference>
<dbReference type="SFLD" id="SFLDG00180">
    <property type="entry name" value="muconate_cycloisomerase"/>
    <property type="match status" value="1"/>
</dbReference>
<gene>
    <name evidence="9" type="ORF">BSZ18_05955</name>
</gene>
<dbReference type="OrthoDB" id="9782675at2"/>
<keyword evidence="2 6" id="KW-0479">Metal-binding</keyword>
<dbReference type="SFLD" id="SFLDF00010">
    <property type="entry name" value="dipeptide_epimerase"/>
    <property type="match status" value="1"/>
</dbReference>
<evidence type="ECO:0000313" key="10">
    <source>
        <dbReference type="Proteomes" id="UP000193553"/>
    </source>
</evidence>
<dbReference type="Pfam" id="PF02746">
    <property type="entry name" value="MR_MLE_N"/>
    <property type="match status" value="1"/>
</dbReference>
<evidence type="ECO:0000313" key="9">
    <source>
        <dbReference type="EMBL" id="OSJ16437.1"/>
    </source>
</evidence>
<dbReference type="InterPro" id="IPR034593">
    <property type="entry name" value="DgoD-like"/>
</dbReference>
<evidence type="ECO:0000256" key="6">
    <source>
        <dbReference type="PIRSR" id="PIRSR634603-3"/>
    </source>
</evidence>
<dbReference type="AlphaFoldDB" id="A0A1X3GRH6"/>
<feature type="domain" description="Mandelate racemase/muconate lactonizing enzyme C-terminal" evidence="8">
    <location>
        <begin position="135"/>
        <end position="226"/>
    </location>
</feature>
<dbReference type="EC" id="5.1.1.-" evidence="7"/>
<evidence type="ECO:0000256" key="3">
    <source>
        <dbReference type="ARBA" id="ARBA00022842"/>
    </source>
</evidence>
<dbReference type="NCBIfam" id="NF042940">
    <property type="entry name" value="racemase_DgcA"/>
    <property type="match status" value="1"/>
</dbReference>
<evidence type="ECO:0000259" key="8">
    <source>
        <dbReference type="SMART" id="SM00922"/>
    </source>
</evidence>
<evidence type="ECO:0000256" key="7">
    <source>
        <dbReference type="RuleBase" id="RU366006"/>
    </source>
</evidence>
<feature type="binding site" evidence="6">
    <location>
        <position position="179"/>
    </location>
    <ligand>
        <name>Mg(2+)</name>
        <dbReference type="ChEBI" id="CHEBI:18420"/>
    </ligand>
</feature>
<dbReference type="InterPro" id="IPR029017">
    <property type="entry name" value="Enolase-like_N"/>
</dbReference>
<dbReference type="Gene3D" id="3.20.20.120">
    <property type="entry name" value="Enolase-like C-terminal domain"/>
    <property type="match status" value="1"/>
</dbReference>
<dbReference type="STRING" id="255045.SAMN05444158_0167"/>
<dbReference type="CDD" id="cd03319">
    <property type="entry name" value="L-Ala-DL-Glu_epimerase"/>
    <property type="match status" value="1"/>
</dbReference>
<reference evidence="9 10" key="1">
    <citation type="submission" date="2017-03" db="EMBL/GenBank/DDBJ databases">
        <title>Whole genome sequences of fourteen strains of Bradyrhizobium canariense and one strain of Bradyrhizobium japonicum isolated from Lupinus (Papilionoideae: Genisteae) species in Algeria.</title>
        <authorList>
            <person name="Crovadore J."/>
            <person name="Chekireb D."/>
            <person name="Brachmann A."/>
            <person name="Chablais R."/>
            <person name="Cochard B."/>
            <person name="Lefort F."/>
        </authorList>
    </citation>
    <scope>NUCLEOTIDE SEQUENCE [LARGE SCALE GENOMIC DNA]</scope>
    <source>
        <strain evidence="9 10">UBMA195</strain>
    </source>
</reference>
<dbReference type="InterPro" id="IPR013342">
    <property type="entry name" value="Mandelate_racemase_C"/>
</dbReference>
<organism evidence="9 10">
    <name type="scientific">Bradyrhizobium canariense</name>
    <dbReference type="NCBI Taxonomy" id="255045"/>
    <lineage>
        <taxon>Bacteria</taxon>
        <taxon>Pseudomonadati</taxon>
        <taxon>Pseudomonadota</taxon>
        <taxon>Alphaproteobacteria</taxon>
        <taxon>Hyphomicrobiales</taxon>
        <taxon>Nitrobacteraceae</taxon>
        <taxon>Bradyrhizobium</taxon>
    </lineage>
</organism>
<dbReference type="SUPFAM" id="SSF51604">
    <property type="entry name" value="Enolase C-terminal domain-like"/>
    <property type="match status" value="1"/>
</dbReference>
<comment type="similarity">
    <text evidence="1 7">Belongs to the mandelate racemase/muconate lactonizing enzyme family.</text>
</comment>
<comment type="cofactor">
    <cofactor evidence="6 7">
        <name>Mg(2+)</name>
        <dbReference type="ChEBI" id="CHEBI:18420"/>
    </cofactor>
    <text evidence="6 7">Binds 1 Mg(2+) ion per subunit.</text>
</comment>
<dbReference type="Proteomes" id="UP000193553">
    <property type="component" value="Unassembled WGS sequence"/>
</dbReference>
<dbReference type="GO" id="GO:0016855">
    <property type="term" value="F:racemase and epimerase activity, acting on amino acids and derivatives"/>
    <property type="evidence" value="ECO:0007669"/>
    <property type="project" value="UniProtKB-UniRule"/>
</dbReference>
<feature type="binding site" evidence="6">
    <location>
        <position position="228"/>
    </location>
    <ligand>
        <name>Mg(2+)</name>
        <dbReference type="ChEBI" id="CHEBI:18420"/>
    </ligand>
</feature>
<dbReference type="InterPro" id="IPR036849">
    <property type="entry name" value="Enolase-like_C_sf"/>
</dbReference>
<dbReference type="InterPro" id="IPR034603">
    <property type="entry name" value="Dipeptide_epimerase"/>
</dbReference>
<evidence type="ECO:0000256" key="1">
    <source>
        <dbReference type="ARBA" id="ARBA00008031"/>
    </source>
</evidence>
<feature type="active site" description="Proton acceptor; specific for (R)-substrate epimerization" evidence="5">
    <location>
        <position position="154"/>
    </location>
</feature>
<evidence type="ECO:0000256" key="4">
    <source>
        <dbReference type="ARBA" id="ARBA00023235"/>
    </source>
</evidence>
<dbReference type="Gene3D" id="3.30.390.10">
    <property type="entry name" value="Enolase-like, N-terminal domain"/>
    <property type="match status" value="1"/>
</dbReference>
<dbReference type="PANTHER" id="PTHR48080:SF3">
    <property type="entry name" value="ENOLASE SUPERFAMILY MEMBER DDB_G0284701"/>
    <property type="match status" value="1"/>
</dbReference>
<sequence>MTSSKVPALAARIERFPIAGSFTISRGAKTEAVTVVAEVRRKGLTGRGECVPYPRYGETPEATLAAIKAMQDAVADNLSRQALQAAMPPGAARNALDCALIDLEAKTAGLRAWSVLDRPAPGERTTAYTISLDTPEAMAAATAKAAHRPLLKIKLGGDGDGERIAAVRNAAPESELIVDANEAWTEANLEQNLAACEAVGVTLVEQPLPAGQDDALARIKRPLVVCADEGVHDRTSLASLRERYDAVNIKLNKTGGLTEALAMADAAQALGFEIMIGCMVATSLSMAPAMLVTPQARFVDLDGPLLLTRDRDHGLRYDDSLVYPPDSSLWG</sequence>
<evidence type="ECO:0000256" key="5">
    <source>
        <dbReference type="PIRSR" id="PIRSR634603-1"/>
    </source>
</evidence>
<dbReference type="SFLD" id="SFLDS00001">
    <property type="entry name" value="Enolase"/>
    <property type="match status" value="1"/>
</dbReference>
<name>A0A1X3GRH6_9BRAD</name>
<feature type="binding site" evidence="6">
    <location>
        <position position="205"/>
    </location>
    <ligand>
        <name>Mg(2+)</name>
        <dbReference type="ChEBI" id="CHEBI:18420"/>
    </ligand>
</feature>
<proteinExistence type="inferred from homology"/>
<dbReference type="SUPFAM" id="SSF54826">
    <property type="entry name" value="Enolase N-terminal domain-like"/>
    <property type="match status" value="1"/>
</dbReference>
<dbReference type="SMART" id="SM00922">
    <property type="entry name" value="MR_MLE"/>
    <property type="match status" value="1"/>
</dbReference>
<evidence type="ECO:0000256" key="2">
    <source>
        <dbReference type="ARBA" id="ARBA00022723"/>
    </source>
</evidence>
<dbReference type="EMBL" id="NAFI01000149">
    <property type="protein sequence ID" value="OSJ16437.1"/>
    <property type="molecule type" value="Genomic_DNA"/>
</dbReference>
<dbReference type="Pfam" id="PF13378">
    <property type="entry name" value="MR_MLE_C"/>
    <property type="match status" value="1"/>
</dbReference>
<dbReference type="PANTHER" id="PTHR48080">
    <property type="entry name" value="D-GALACTONATE DEHYDRATASE-RELATED"/>
    <property type="match status" value="1"/>
</dbReference>
<keyword evidence="4 7" id="KW-0413">Isomerase</keyword>
<dbReference type="InterPro" id="IPR013341">
    <property type="entry name" value="Mandelate_racemase_N_dom"/>
</dbReference>